<feature type="compositionally biased region" description="Basic and acidic residues" evidence="1">
    <location>
        <begin position="660"/>
        <end position="675"/>
    </location>
</feature>
<feature type="compositionally biased region" description="Polar residues" evidence="1">
    <location>
        <begin position="1"/>
        <end position="11"/>
    </location>
</feature>
<protein>
    <submittedName>
        <fullName evidence="2">DUF1631 domain-containing protein</fullName>
    </submittedName>
</protein>
<name>A0A6G7VG17_9GAMM</name>
<dbReference type="KEGG" id="cjap:GWK36_13660"/>
<organism evidence="2 3">
    <name type="scientific">Caldichromatium japonicum</name>
    <dbReference type="NCBI Taxonomy" id="2699430"/>
    <lineage>
        <taxon>Bacteria</taxon>
        <taxon>Pseudomonadati</taxon>
        <taxon>Pseudomonadota</taxon>
        <taxon>Gammaproteobacteria</taxon>
        <taxon>Chromatiales</taxon>
        <taxon>Chromatiaceae</taxon>
        <taxon>Caldichromatium</taxon>
    </lineage>
</organism>
<feature type="region of interest" description="Disordered" evidence="1">
    <location>
        <begin position="1"/>
        <end position="25"/>
    </location>
</feature>
<sequence>MGKSQDSNVIQLINPDRDQGPDTSTDGLRLLRTCRDYLIDALLAAFTRQVGRANEELLAMMDQPIDQTQSQLCFDARAFLSNRSPAMLQRFRETYIETFDQAVTRLRSQEARPAAVLTGELSLVDDSDFELDLALTKLTTRSAYHCAQSMVALDRRVAVLLNLPRLAQEDNPFYPMMIYRALLQALTDLGVVRDLAIFILQVFEHQVVADLPAIYAEINRQLVESGILPQIPLSGVQAKGEAGAPGVSVTGPASAVQAGLGAGGIPTGGGAVGTQTGDVFEELWHSWRRLAAAPAASSLPPVVGAALPLAPGVPAVPLVPPTQAAPPTLPRDQLFQTLGNLQRGALDPSAWPTLGAVPLDPSAVNVVAQLRASPELRQTSALDSMVIDIVAMLFDAVFKDPELPDAVRAEIAKLQIPILKVALLDKTFFSDRKHPARRLLDVLAESYLGRGEQEMQSLLAKIRAVVKAVLDDFESDIGVFSAQVEQFEGFLAEEESKTKAASAALLADLARRERQGLAEQRVSSEIQRRIQRPGIPDLISDFLQRGWSWVLSDTFINQSDDSPEWRQALQLMDDLIWSITPKTNTAERERLIVMLPNLIQGLRSALARLGLEKEWGEFFSNLIQCHVAAIRGESASEHPETGVSNRLPPRPEPITTSVTSERDKEPLTAQRDKEATQTTTSHHLKLVQSLQPGAWIEFQTERGTRKTLRLSWVSDFKGVFLFTNRQGENAITLAAASLAEHLRKGSARLLSQNPLTDRAVARIMEQMQAQTPSPSAGSQTQDPSGPQSPGP</sequence>
<dbReference type="EMBL" id="CP048029">
    <property type="protein sequence ID" value="QIK38850.1"/>
    <property type="molecule type" value="Genomic_DNA"/>
</dbReference>
<keyword evidence="3" id="KW-1185">Reference proteome</keyword>
<dbReference type="Proteomes" id="UP000502699">
    <property type="component" value="Chromosome"/>
</dbReference>
<dbReference type="InterPro" id="IPR012434">
    <property type="entry name" value="DUF1631"/>
</dbReference>
<proteinExistence type="predicted"/>
<gene>
    <name evidence="2" type="ORF">GWK36_13660</name>
</gene>
<dbReference type="Pfam" id="PF07793">
    <property type="entry name" value="DUF1631"/>
    <property type="match status" value="1"/>
</dbReference>
<evidence type="ECO:0000313" key="3">
    <source>
        <dbReference type="Proteomes" id="UP000502699"/>
    </source>
</evidence>
<accession>A0A6G7VG17</accession>
<dbReference type="RefSeq" id="WP_166271919.1">
    <property type="nucleotide sequence ID" value="NZ_CP048029.1"/>
</dbReference>
<dbReference type="AlphaFoldDB" id="A0A6G7VG17"/>
<feature type="region of interest" description="Disordered" evidence="1">
    <location>
        <begin position="766"/>
        <end position="791"/>
    </location>
</feature>
<reference evidence="3" key="1">
    <citation type="submission" date="2020-01" db="EMBL/GenBank/DDBJ databases">
        <title>Caldichromatium gen. nov., sp. nov., a thermophilic purple sulfur bacterium member of the family Chromatiaceae isolated from Nakabusa hot spring, Japan.</title>
        <authorList>
            <person name="Saini M.K."/>
            <person name="Hanada S."/>
            <person name="Tank M."/>
        </authorList>
    </citation>
    <scope>NUCLEOTIDE SEQUENCE [LARGE SCALE GENOMIC DNA]</scope>
    <source>
        <strain evidence="3">No.7</strain>
    </source>
</reference>
<feature type="compositionally biased region" description="Polar residues" evidence="1">
    <location>
        <begin position="767"/>
        <end position="785"/>
    </location>
</feature>
<evidence type="ECO:0000256" key="1">
    <source>
        <dbReference type="SAM" id="MobiDB-lite"/>
    </source>
</evidence>
<evidence type="ECO:0000313" key="2">
    <source>
        <dbReference type="EMBL" id="QIK38850.1"/>
    </source>
</evidence>
<feature type="region of interest" description="Disordered" evidence="1">
    <location>
        <begin position="634"/>
        <end position="682"/>
    </location>
</feature>